<protein>
    <submittedName>
        <fullName evidence="12">Tri19</fullName>
    </submittedName>
</protein>
<dbReference type="Pfam" id="PF00111">
    <property type="entry name" value="Fer2"/>
    <property type="match status" value="1"/>
</dbReference>
<dbReference type="Pfam" id="PF00970">
    <property type="entry name" value="FAD_binding_6"/>
    <property type="match status" value="1"/>
</dbReference>
<evidence type="ECO:0000256" key="1">
    <source>
        <dbReference type="ARBA" id="ARBA00001974"/>
    </source>
</evidence>
<evidence type="ECO:0000259" key="11">
    <source>
        <dbReference type="PROSITE" id="PS51384"/>
    </source>
</evidence>
<dbReference type="PROSITE" id="PS00197">
    <property type="entry name" value="2FE2S_FER_1"/>
    <property type="match status" value="1"/>
</dbReference>
<evidence type="ECO:0000256" key="2">
    <source>
        <dbReference type="ARBA" id="ARBA00022630"/>
    </source>
</evidence>
<sequence>MTTDHRGTQPPRTPDGPPVASVAANPLARLFDGFDDVVAELGRRADAGSPHPDDAWAEAAAHHPRDLALTVTEVIEETATAATLRLRATGGGPLPSFAAGQYLSLTVRVGATVTSRAFSISSSPAERDYYDLTIRRLHGGLVSNHLLDTVRPGAGFTSDGPIGTFCHDPLFHGDDVVFLAGGSGVAPAMSMLRDVLDHGLNRRMTLVYGSRRADDVIFRAELEAIARDRPDVLTLHQVLSAPDPGWDGAVGPLDAALIAELAGPLNDRMVYLCGPPGRYPYLIEQLRALGQPRRRIRLEANSVALPPPADPRWPAGLDPAGTVTVAVDGRRFDVPRGRPLLDSLEENGVRPRASCRSGECALCRVRICSGRVFHAEEARLRRSDETYGHAHACVAYPLEDLEIEL</sequence>
<dbReference type="PANTHER" id="PTHR47354">
    <property type="entry name" value="NADH OXIDOREDUCTASE HCR"/>
    <property type="match status" value="1"/>
</dbReference>
<comment type="cofactor">
    <cofactor evidence="1">
        <name>FAD</name>
        <dbReference type="ChEBI" id="CHEBI:57692"/>
    </cofactor>
</comment>
<dbReference type="PRINTS" id="PR00371">
    <property type="entry name" value="FPNCR"/>
</dbReference>
<dbReference type="EMBL" id="MK932017">
    <property type="protein sequence ID" value="QCT05752.1"/>
    <property type="molecule type" value="Genomic_DNA"/>
</dbReference>
<proteinExistence type="predicted"/>
<keyword evidence="3" id="KW-0001">2Fe-2S</keyword>
<feature type="domain" description="FAD-binding FR-type" evidence="11">
    <location>
        <begin position="64"/>
        <end position="168"/>
    </location>
</feature>
<dbReference type="InterPro" id="IPR001709">
    <property type="entry name" value="Flavoprot_Pyr_Nucl_cyt_Rdtase"/>
</dbReference>
<name>A0A4P8XT20_KITAU</name>
<evidence type="ECO:0000256" key="3">
    <source>
        <dbReference type="ARBA" id="ARBA00022714"/>
    </source>
</evidence>
<feature type="domain" description="2Fe-2S ferredoxin-type" evidence="10">
    <location>
        <begin position="321"/>
        <end position="405"/>
    </location>
</feature>
<evidence type="ECO:0000256" key="5">
    <source>
        <dbReference type="ARBA" id="ARBA00022827"/>
    </source>
</evidence>
<dbReference type="Gene3D" id="2.40.30.10">
    <property type="entry name" value="Translation factors"/>
    <property type="match status" value="1"/>
</dbReference>
<keyword evidence="8" id="KW-0411">Iron-sulfur</keyword>
<dbReference type="Pfam" id="PF00175">
    <property type="entry name" value="NAD_binding_1"/>
    <property type="match status" value="1"/>
</dbReference>
<dbReference type="CDD" id="cd00207">
    <property type="entry name" value="fer2"/>
    <property type="match status" value="1"/>
</dbReference>
<keyword evidence="7" id="KW-0408">Iron</keyword>
<dbReference type="SUPFAM" id="SSF54292">
    <property type="entry name" value="2Fe-2S ferredoxin-like"/>
    <property type="match status" value="1"/>
</dbReference>
<evidence type="ECO:0000256" key="7">
    <source>
        <dbReference type="ARBA" id="ARBA00023004"/>
    </source>
</evidence>
<keyword evidence="2" id="KW-0285">Flavoprotein</keyword>
<dbReference type="SUPFAM" id="SSF52343">
    <property type="entry name" value="Ferredoxin reductase-like, C-terminal NADP-linked domain"/>
    <property type="match status" value="1"/>
</dbReference>
<dbReference type="InterPro" id="IPR008333">
    <property type="entry name" value="Cbr1-like_FAD-bd_dom"/>
</dbReference>
<dbReference type="PANTHER" id="PTHR47354:SF6">
    <property type="entry name" value="NADH OXIDOREDUCTASE HCR"/>
    <property type="match status" value="1"/>
</dbReference>
<dbReference type="SUPFAM" id="SSF63380">
    <property type="entry name" value="Riboflavin synthase domain-like"/>
    <property type="match status" value="1"/>
</dbReference>
<keyword evidence="6" id="KW-0560">Oxidoreductase</keyword>
<dbReference type="PROSITE" id="PS51384">
    <property type="entry name" value="FAD_FR"/>
    <property type="match status" value="1"/>
</dbReference>
<dbReference type="InterPro" id="IPR050415">
    <property type="entry name" value="MRET"/>
</dbReference>
<accession>A0A4P8XT20</accession>
<dbReference type="CDD" id="cd06217">
    <property type="entry name" value="FNR_iron_sulfur_binding_3"/>
    <property type="match status" value="1"/>
</dbReference>
<dbReference type="InterPro" id="IPR001433">
    <property type="entry name" value="OxRdtase_FAD/NAD-bd"/>
</dbReference>
<dbReference type="InterPro" id="IPR012675">
    <property type="entry name" value="Beta-grasp_dom_sf"/>
</dbReference>
<evidence type="ECO:0000256" key="4">
    <source>
        <dbReference type="ARBA" id="ARBA00022723"/>
    </source>
</evidence>
<dbReference type="PROSITE" id="PS51085">
    <property type="entry name" value="2FE2S_FER_2"/>
    <property type="match status" value="1"/>
</dbReference>
<dbReference type="GO" id="GO:0016491">
    <property type="term" value="F:oxidoreductase activity"/>
    <property type="evidence" value="ECO:0007669"/>
    <property type="project" value="UniProtKB-KW"/>
</dbReference>
<evidence type="ECO:0000313" key="12">
    <source>
        <dbReference type="EMBL" id="QCT05752.1"/>
    </source>
</evidence>
<dbReference type="InterPro" id="IPR006058">
    <property type="entry name" value="2Fe2S_fd_BS"/>
</dbReference>
<reference evidence="12" key="1">
    <citation type="journal article" date="2019" name="ChemBioChem">
        <title>Identifying the Biosynthetic Gene Cluster for Triacsins with an N-Hydroxytriazene Moiety.</title>
        <authorList>
            <person name="Twigg F.F."/>
            <person name="Cai W."/>
            <person name="Huang W."/>
            <person name="Liu J."/>
            <person name="Sato M."/>
            <person name="Perez T.J."/>
            <person name="Geng J."/>
            <person name="Dror M.J."/>
            <person name="Montanez I."/>
            <person name="Tong T.L."/>
            <person name="Lee H."/>
            <person name="Zhang W."/>
        </authorList>
    </citation>
    <scope>NUCLEOTIDE SEQUENCE</scope>
    <source>
        <strain evidence="12">ATCC 31442</strain>
    </source>
</reference>
<dbReference type="PRINTS" id="PR00410">
    <property type="entry name" value="PHEHYDRXLASE"/>
</dbReference>
<dbReference type="InterPro" id="IPR039261">
    <property type="entry name" value="FNR_nucleotide-bd"/>
</dbReference>
<dbReference type="InterPro" id="IPR036010">
    <property type="entry name" value="2Fe-2S_ferredoxin-like_sf"/>
</dbReference>
<dbReference type="InterPro" id="IPR001041">
    <property type="entry name" value="2Fe-2S_ferredoxin-type"/>
</dbReference>
<evidence type="ECO:0000259" key="10">
    <source>
        <dbReference type="PROSITE" id="PS51085"/>
    </source>
</evidence>
<evidence type="ECO:0000256" key="6">
    <source>
        <dbReference type="ARBA" id="ARBA00023002"/>
    </source>
</evidence>
<evidence type="ECO:0000256" key="8">
    <source>
        <dbReference type="ARBA" id="ARBA00023014"/>
    </source>
</evidence>
<organism evidence="12">
    <name type="scientific">Kitasatospora aureofaciens</name>
    <name type="common">Streptomyces aureofaciens</name>
    <dbReference type="NCBI Taxonomy" id="1894"/>
    <lineage>
        <taxon>Bacteria</taxon>
        <taxon>Bacillati</taxon>
        <taxon>Actinomycetota</taxon>
        <taxon>Actinomycetes</taxon>
        <taxon>Kitasatosporales</taxon>
        <taxon>Streptomycetaceae</taxon>
        <taxon>Kitasatospora</taxon>
    </lineage>
</organism>
<feature type="region of interest" description="Disordered" evidence="9">
    <location>
        <begin position="1"/>
        <end position="20"/>
    </location>
</feature>
<dbReference type="Gene3D" id="3.10.20.30">
    <property type="match status" value="1"/>
</dbReference>
<evidence type="ECO:0000256" key="9">
    <source>
        <dbReference type="SAM" id="MobiDB-lite"/>
    </source>
</evidence>
<dbReference type="GO" id="GO:0046872">
    <property type="term" value="F:metal ion binding"/>
    <property type="evidence" value="ECO:0007669"/>
    <property type="project" value="UniProtKB-KW"/>
</dbReference>
<dbReference type="Gene3D" id="3.40.50.80">
    <property type="entry name" value="Nucleotide-binding domain of ferredoxin-NADP reductase (FNR) module"/>
    <property type="match status" value="1"/>
</dbReference>
<dbReference type="GO" id="GO:0051537">
    <property type="term" value="F:2 iron, 2 sulfur cluster binding"/>
    <property type="evidence" value="ECO:0007669"/>
    <property type="project" value="UniProtKB-KW"/>
</dbReference>
<keyword evidence="5" id="KW-0274">FAD</keyword>
<dbReference type="AlphaFoldDB" id="A0A4P8XT20"/>
<keyword evidence="4" id="KW-0479">Metal-binding</keyword>
<dbReference type="InterPro" id="IPR017938">
    <property type="entry name" value="Riboflavin_synthase-like_b-brl"/>
</dbReference>
<dbReference type="InterPro" id="IPR017927">
    <property type="entry name" value="FAD-bd_FR_type"/>
</dbReference>